<dbReference type="Proteomes" id="UP000215509">
    <property type="component" value="Unassembled WGS sequence"/>
</dbReference>
<dbReference type="EMBL" id="NMQW01000008">
    <property type="protein sequence ID" value="OXM87161.1"/>
    <property type="molecule type" value="Genomic_DNA"/>
</dbReference>
<reference evidence="2 3" key="1">
    <citation type="submission" date="2017-07" db="EMBL/GenBank/DDBJ databases">
        <title>Genome sequencing and assembly of Paenibacillus rigui.</title>
        <authorList>
            <person name="Mayilraj S."/>
        </authorList>
    </citation>
    <scope>NUCLEOTIDE SEQUENCE [LARGE SCALE GENOMIC DNA]</scope>
    <source>
        <strain evidence="2 3">JCM 16352</strain>
    </source>
</reference>
<feature type="domain" description="Transcription regulator PadR N-terminal" evidence="1">
    <location>
        <begin position="6"/>
        <end position="79"/>
    </location>
</feature>
<accession>A0A229UV81</accession>
<protein>
    <submittedName>
        <fullName evidence="2">PadR family transcriptional regulator</fullName>
    </submittedName>
</protein>
<dbReference type="InterPro" id="IPR036388">
    <property type="entry name" value="WH-like_DNA-bd_sf"/>
</dbReference>
<evidence type="ECO:0000313" key="3">
    <source>
        <dbReference type="Proteomes" id="UP000215509"/>
    </source>
</evidence>
<dbReference type="Pfam" id="PF03551">
    <property type="entry name" value="PadR"/>
    <property type="match status" value="1"/>
</dbReference>
<dbReference type="SUPFAM" id="SSF46785">
    <property type="entry name" value="Winged helix' DNA-binding domain"/>
    <property type="match status" value="1"/>
</dbReference>
<dbReference type="InterPro" id="IPR036390">
    <property type="entry name" value="WH_DNA-bd_sf"/>
</dbReference>
<evidence type="ECO:0000313" key="2">
    <source>
        <dbReference type="EMBL" id="OXM87161.1"/>
    </source>
</evidence>
<organism evidence="2 3">
    <name type="scientific">Paenibacillus rigui</name>
    <dbReference type="NCBI Taxonomy" id="554312"/>
    <lineage>
        <taxon>Bacteria</taxon>
        <taxon>Bacillati</taxon>
        <taxon>Bacillota</taxon>
        <taxon>Bacilli</taxon>
        <taxon>Bacillales</taxon>
        <taxon>Paenibacillaceae</taxon>
        <taxon>Paenibacillus</taxon>
    </lineage>
</organism>
<evidence type="ECO:0000259" key="1">
    <source>
        <dbReference type="Pfam" id="PF03551"/>
    </source>
</evidence>
<dbReference type="PANTHER" id="PTHR43252">
    <property type="entry name" value="TRANSCRIPTIONAL REGULATOR YQJI"/>
    <property type="match status" value="1"/>
</dbReference>
<comment type="caution">
    <text evidence="2">The sequence shown here is derived from an EMBL/GenBank/DDBJ whole genome shotgun (WGS) entry which is preliminary data.</text>
</comment>
<dbReference type="InterPro" id="IPR005149">
    <property type="entry name" value="Tscrpt_reg_PadR_N"/>
</dbReference>
<dbReference type="PANTHER" id="PTHR43252:SF2">
    <property type="entry name" value="TRANSCRIPTION REGULATOR, PADR-LIKE FAMILY"/>
    <property type="match status" value="1"/>
</dbReference>
<gene>
    <name evidence="2" type="ORF">CF651_05775</name>
</gene>
<name>A0A229UV81_9BACL</name>
<dbReference type="OrthoDB" id="9808762at2"/>
<sequence>MTNLLILGMLLQRPMHGYELQQQIQSQRLDVWSNVLSGSIYYALNKMEHEGLVVTESEERTGARLRKTYAITEQGRQTFMELLRSAMVQPPHETGSAFFTMIPWLSFLEKRDALVFLQQNKQRLEDMRLVWVSRREERAVVEQTGPILWAMDNTIEIIDADLRFMRKLMQALE</sequence>
<dbReference type="Gene3D" id="1.10.10.10">
    <property type="entry name" value="Winged helix-like DNA-binding domain superfamily/Winged helix DNA-binding domain"/>
    <property type="match status" value="1"/>
</dbReference>
<keyword evidence="3" id="KW-1185">Reference proteome</keyword>
<dbReference type="RefSeq" id="WP_094013909.1">
    <property type="nucleotide sequence ID" value="NZ_NMQW01000008.1"/>
</dbReference>
<proteinExistence type="predicted"/>
<dbReference type="AlphaFoldDB" id="A0A229UV81"/>